<keyword evidence="3" id="KW-1185">Reference proteome</keyword>
<gene>
    <name evidence="2" type="ORF">D187_003059</name>
</gene>
<feature type="region of interest" description="Disordered" evidence="1">
    <location>
        <begin position="359"/>
        <end position="380"/>
    </location>
</feature>
<dbReference type="eggNOG" id="ENOG5032E77">
    <property type="taxonomic scope" value="Bacteria"/>
</dbReference>
<organism evidence="2 3">
    <name type="scientific">Cystobacter fuscus (strain ATCC 25194 / DSM 2262 / NBRC 100088 / M29)</name>
    <dbReference type="NCBI Taxonomy" id="1242864"/>
    <lineage>
        <taxon>Bacteria</taxon>
        <taxon>Pseudomonadati</taxon>
        <taxon>Myxococcota</taxon>
        <taxon>Myxococcia</taxon>
        <taxon>Myxococcales</taxon>
        <taxon>Cystobacterineae</taxon>
        <taxon>Archangiaceae</taxon>
        <taxon>Cystobacter</taxon>
    </lineage>
</organism>
<evidence type="ECO:0000313" key="2">
    <source>
        <dbReference type="EMBL" id="EPX59155.1"/>
    </source>
</evidence>
<name>S9P400_CYSF2</name>
<dbReference type="AlphaFoldDB" id="S9P400"/>
<reference evidence="2" key="1">
    <citation type="submission" date="2013-05" db="EMBL/GenBank/DDBJ databases">
        <title>Genome assembly of Cystobacter fuscus DSM 2262.</title>
        <authorList>
            <person name="Sharma G."/>
            <person name="Khatri I."/>
            <person name="Kaur C."/>
            <person name="Mayilraj S."/>
            <person name="Subramanian S."/>
        </authorList>
    </citation>
    <scope>NUCLEOTIDE SEQUENCE [LARGE SCALE GENOMIC DNA]</scope>
    <source>
        <strain evidence="2">DSM 2262</strain>
    </source>
</reference>
<dbReference type="EMBL" id="ANAH02000018">
    <property type="protein sequence ID" value="EPX59155.1"/>
    <property type="molecule type" value="Genomic_DNA"/>
</dbReference>
<sequence length="380" mass="40859">MWLALAGGLFILAAWLMLSGQGEDEAPAPPKVDFPRRLRPQERERVERRRTYVLPQDAGVALAPGTQSEPRKPRDPLLAALPRGAGKTAVVIEANALRYSPIGELLLECLMNRGGEELERFKQTTGVDPLKDLDRLVITDEGLIVSGNFGDPRLKELLARDGSAAYGDGASLFELGRSRTLPDGGVAQRQGLSVGTWNDQMLMFGFKPNGMNGIKDIIDRVEGRGPDEPPVLSENSTYGEMYGVISVEQLRKLFPPEQKELADRLAAAAQNVELHVDASAGFAMTAQVKGADAALVTDLGKSLGGALSLARMKAQAEDDTELAQLLDFAKVRPDGNSFGLEMAVPLDVIQKQLAFCREAQEPPPTSASPEAVSGPSEVAH</sequence>
<evidence type="ECO:0000256" key="1">
    <source>
        <dbReference type="SAM" id="MobiDB-lite"/>
    </source>
</evidence>
<proteinExistence type="predicted"/>
<accession>S9P400</accession>
<evidence type="ECO:0000313" key="3">
    <source>
        <dbReference type="Proteomes" id="UP000011682"/>
    </source>
</evidence>
<comment type="caution">
    <text evidence="2">The sequence shown here is derived from an EMBL/GenBank/DDBJ whole genome shotgun (WGS) entry which is preliminary data.</text>
</comment>
<dbReference type="Proteomes" id="UP000011682">
    <property type="component" value="Unassembled WGS sequence"/>
</dbReference>
<protein>
    <submittedName>
        <fullName evidence="2">Uncharacterized protein</fullName>
    </submittedName>
</protein>